<keyword evidence="1" id="KW-0812">Transmembrane</keyword>
<dbReference type="KEGG" id="nfa:NFA_3640"/>
<dbReference type="Pfam" id="PF13400">
    <property type="entry name" value="Tad"/>
    <property type="match status" value="1"/>
</dbReference>
<dbReference type="eggNOG" id="ENOG5033B4F">
    <property type="taxonomic scope" value="Bacteria"/>
</dbReference>
<keyword evidence="1" id="KW-0472">Membrane</keyword>
<name>Q5Z2Y5_NOCFA</name>
<dbReference type="InterPro" id="IPR021202">
    <property type="entry name" value="Rv3654c-like"/>
</dbReference>
<dbReference type="Proteomes" id="UP000006820">
    <property type="component" value="Chromosome"/>
</dbReference>
<dbReference type="RefSeq" id="WP_011206893.1">
    <property type="nucleotide sequence ID" value="NC_006361.1"/>
</dbReference>
<evidence type="ECO:0000313" key="3">
    <source>
        <dbReference type="EMBL" id="BAD55206.1"/>
    </source>
</evidence>
<feature type="domain" description="Putative Flp pilus-assembly TadG-like N-terminal" evidence="2">
    <location>
        <begin position="9"/>
        <end position="55"/>
    </location>
</feature>
<gene>
    <name evidence="3" type="ordered locus">NFA_3640</name>
</gene>
<proteinExistence type="predicted"/>
<organism evidence="3 4">
    <name type="scientific">Nocardia farcinica (strain IFM 10152)</name>
    <dbReference type="NCBI Taxonomy" id="247156"/>
    <lineage>
        <taxon>Bacteria</taxon>
        <taxon>Bacillati</taxon>
        <taxon>Actinomycetota</taxon>
        <taxon>Actinomycetes</taxon>
        <taxon>Mycobacteriales</taxon>
        <taxon>Nocardiaceae</taxon>
        <taxon>Nocardia</taxon>
    </lineage>
</organism>
<keyword evidence="4" id="KW-1185">Reference proteome</keyword>
<sequence>MSGRGGEEGGATVFACVALVGLIAVTLLIAQVGTVVVARHRVQAAADLGALAGAGALQAGADEACAAAEAVVRRMGALVSECEVMRWDVTVSVERIVRMGAVGARTVRASARAGPAEQED</sequence>
<evidence type="ECO:0000256" key="1">
    <source>
        <dbReference type="SAM" id="Phobius"/>
    </source>
</evidence>
<dbReference type="HOGENOM" id="CLU_104210_1_0_11"/>
<reference evidence="3 4" key="1">
    <citation type="journal article" date="2004" name="Proc. Natl. Acad. Sci. U.S.A.">
        <title>The complete genomic sequence of Nocardia farcinica IFM 10152.</title>
        <authorList>
            <person name="Ishikawa J."/>
            <person name="Yamashita A."/>
            <person name="Mikami Y."/>
            <person name="Hoshino Y."/>
            <person name="Kurita H."/>
            <person name="Hotta K."/>
            <person name="Shiba T."/>
            <person name="Hattori M."/>
        </authorList>
    </citation>
    <scope>NUCLEOTIDE SEQUENCE [LARGE SCALE GENOMIC DNA]</scope>
    <source>
        <strain evidence="3 4">IFM 10152</strain>
    </source>
</reference>
<dbReference type="EMBL" id="AP006618">
    <property type="protein sequence ID" value="BAD55206.1"/>
    <property type="molecule type" value="Genomic_DNA"/>
</dbReference>
<dbReference type="OrthoDB" id="4565514at2"/>
<dbReference type="AlphaFoldDB" id="Q5Z2Y5"/>
<evidence type="ECO:0000313" key="4">
    <source>
        <dbReference type="Proteomes" id="UP000006820"/>
    </source>
</evidence>
<dbReference type="GeneID" id="61131202"/>
<dbReference type="InterPro" id="IPR028087">
    <property type="entry name" value="Tad_N"/>
</dbReference>
<accession>Q5Z2Y5</accession>
<dbReference type="NCBIfam" id="TIGR03816">
    <property type="entry name" value="tadE_like_DECH"/>
    <property type="match status" value="1"/>
</dbReference>
<evidence type="ECO:0000259" key="2">
    <source>
        <dbReference type="Pfam" id="PF13400"/>
    </source>
</evidence>
<keyword evidence="1" id="KW-1133">Transmembrane helix</keyword>
<protein>
    <recommendedName>
        <fullName evidence="2">Putative Flp pilus-assembly TadG-like N-terminal domain-containing protein</fullName>
    </recommendedName>
</protein>
<feature type="transmembrane region" description="Helical" evidence="1">
    <location>
        <begin position="12"/>
        <end position="38"/>
    </location>
</feature>
<dbReference type="STRING" id="247156.NFA_3640"/>